<keyword evidence="3 7" id="KW-0853">WD repeat</keyword>
<evidence type="ECO:0000256" key="8">
    <source>
        <dbReference type="SAM" id="MobiDB-lite"/>
    </source>
</evidence>
<organism evidence="10 11">
    <name type="scientific">Allomyces macrogynus (strain ATCC 38327)</name>
    <name type="common">Allomyces javanicus var. macrogynus</name>
    <dbReference type="NCBI Taxonomy" id="578462"/>
    <lineage>
        <taxon>Eukaryota</taxon>
        <taxon>Fungi</taxon>
        <taxon>Fungi incertae sedis</taxon>
        <taxon>Blastocladiomycota</taxon>
        <taxon>Blastocladiomycetes</taxon>
        <taxon>Blastocladiales</taxon>
        <taxon>Blastocladiaceae</taxon>
        <taxon>Allomyces</taxon>
    </lineage>
</organism>
<name>A0A0L0TEY6_ALLM3</name>
<dbReference type="VEuPathDB" id="FungiDB:AMAG_17436"/>
<evidence type="ECO:0000259" key="9">
    <source>
        <dbReference type="Pfam" id="PF08154"/>
    </source>
</evidence>
<dbReference type="InterPro" id="IPR012972">
    <property type="entry name" value="NLE"/>
</dbReference>
<protein>
    <recommendedName>
        <fullName evidence="6">Ribosome biogenesis protein YTM1</fullName>
    </recommendedName>
</protein>
<reference evidence="11" key="2">
    <citation type="submission" date="2009-11" db="EMBL/GenBank/DDBJ databases">
        <title>The Genome Sequence of Allomyces macrogynus strain ATCC 38327.</title>
        <authorList>
            <consortium name="The Broad Institute Genome Sequencing Platform"/>
            <person name="Russ C."/>
            <person name="Cuomo C."/>
            <person name="Shea T."/>
            <person name="Young S.K."/>
            <person name="Zeng Q."/>
            <person name="Koehrsen M."/>
            <person name="Haas B."/>
            <person name="Borodovsky M."/>
            <person name="Guigo R."/>
            <person name="Alvarado L."/>
            <person name="Berlin A."/>
            <person name="Borenstein D."/>
            <person name="Chen Z."/>
            <person name="Engels R."/>
            <person name="Freedman E."/>
            <person name="Gellesch M."/>
            <person name="Goldberg J."/>
            <person name="Griggs A."/>
            <person name="Gujja S."/>
            <person name="Heiman D."/>
            <person name="Hepburn T."/>
            <person name="Howarth C."/>
            <person name="Jen D."/>
            <person name="Larson L."/>
            <person name="Lewis B."/>
            <person name="Mehta T."/>
            <person name="Park D."/>
            <person name="Pearson M."/>
            <person name="Roberts A."/>
            <person name="Saif S."/>
            <person name="Shenoy N."/>
            <person name="Sisk P."/>
            <person name="Stolte C."/>
            <person name="Sykes S."/>
            <person name="Walk T."/>
            <person name="White J."/>
            <person name="Yandava C."/>
            <person name="Burger G."/>
            <person name="Gray M.W."/>
            <person name="Holland P.W.H."/>
            <person name="King N."/>
            <person name="Lang F.B.F."/>
            <person name="Roger A.J."/>
            <person name="Ruiz-Trillo I."/>
            <person name="Lander E."/>
            <person name="Nusbaum C."/>
        </authorList>
    </citation>
    <scope>NUCLEOTIDE SEQUENCE [LARGE SCALE GENOMIC DNA]</scope>
    <source>
        <strain evidence="11">ATCC 38327</strain>
    </source>
</reference>
<comment type="similarity">
    <text evidence="6">Belongs to the WD repeat WDR12/YTM1 family.</text>
</comment>
<dbReference type="PANTHER" id="PTHR19855">
    <property type="entry name" value="WD40 REPEAT PROTEIN 12, 37"/>
    <property type="match status" value="1"/>
</dbReference>
<dbReference type="InterPro" id="IPR019775">
    <property type="entry name" value="WD40_repeat_CS"/>
</dbReference>
<feature type="region of interest" description="Disordered" evidence="8">
    <location>
        <begin position="235"/>
        <end position="255"/>
    </location>
</feature>
<dbReference type="PRINTS" id="PR00320">
    <property type="entry name" value="GPROTEINBRPT"/>
</dbReference>
<dbReference type="EMBL" id="GG745392">
    <property type="protein sequence ID" value="KNE73260.1"/>
    <property type="molecule type" value="Genomic_DNA"/>
</dbReference>
<evidence type="ECO:0000256" key="1">
    <source>
        <dbReference type="ARBA" id="ARBA00022517"/>
    </source>
</evidence>
<evidence type="ECO:0000256" key="7">
    <source>
        <dbReference type="PROSITE-ProRule" id="PRU00221"/>
    </source>
</evidence>
<gene>
    <name evidence="6" type="primary">YTM1</name>
    <name evidence="10" type="ORF">AMAG_17436</name>
</gene>
<feature type="repeat" description="WD" evidence="7">
    <location>
        <begin position="314"/>
        <end position="348"/>
    </location>
</feature>
<evidence type="ECO:0000256" key="6">
    <source>
        <dbReference type="HAMAP-Rule" id="MF_03029"/>
    </source>
</evidence>
<dbReference type="GO" id="GO:0030687">
    <property type="term" value="C:preribosome, large subunit precursor"/>
    <property type="evidence" value="ECO:0007669"/>
    <property type="project" value="UniProtKB-UniRule"/>
</dbReference>
<dbReference type="eggNOG" id="KOG0313">
    <property type="taxonomic scope" value="Eukaryota"/>
</dbReference>
<feature type="repeat" description="WD" evidence="7">
    <location>
        <begin position="266"/>
        <end position="307"/>
    </location>
</feature>
<evidence type="ECO:0000256" key="3">
    <source>
        <dbReference type="ARBA" id="ARBA00022574"/>
    </source>
</evidence>
<dbReference type="HAMAP" id="MF_03029">
    <property type="entry name" value="WDR12"/>
    <property type="match status" value="1"/>
</dbReference>
<dbReference type="AlphaFoldDB" id="A0A0L0TEY6"/>
<keyword evidence="2 6" id="KW-0698">rRNA processing</keyword>
<dbReference type="InterPro" id="IPR036322">
    <property type="entry name" value="WD40_repeat_dom_sf"/>
</dbReference>
<dbReference type="Pfam" id="PF00400">
    <property type="entry name" value="WD40"/>
    <property type="match status" value="5"/>
</dbReference>
<feature type="repeat" description="WD" evidence="7">
    <location>
        <begin position="194"/>
        <end position="235"/>
    </location>
</feature>
<comment type="subunit">
    <text evidence="6">Component of the NOP7 complex, composed of ERB1, NOP7 and YTM1. Within the NOP7 complex ERB1 appears to interact directly with NOP7 and YTM1. The NOP7 complex also associates with the 66S pre-ribosome.</text>
</comment>
<dbReference type="PANTHER" id="PTHR19855:SF11">
    <property type="entry name" value="RIBOSOME BIOGENESIS PROTEIN WDR12"/>
    <property type="match status" value="1"/>
</dbReference>
<dbReference type="SUPFAM" id="SSF50978">
    <property type="entry name" value="WD40 repeat-like"/>
    <property type="match status" value="1"/>
</dbReference>
<feature type="repeat" description="WD" evidence="7">
    <location>
        <begin position="112"/>
        <end position="134"/>
    </location>
</feature>
<comment type="function">
    <text evidence="6">Component of the NOP7 complex, which is required for maturation of the 25S and 5.8S ribosomal RNAs and formation of the 60S ribosome.</text>
</comment>
<dbReference type="OrthoDB" id="10251381at2759"/>
<dbReference type="GO" id="GO:0005654">
    <property type="term" value="C:nucleoplasm"/>
    <property type="evidence" value="ECO:0007669"/>
    <property type="project" value="UniProtKB-SubCell"/>
</dbReference>
<evidence type="ECO:0000256" key="4">
    <source>
        <dbReference type="ARBA" id="ARBA00022737"/>
    </source>
</evidence>
<evidence type="ECO:0000313" key="10">
    <source>
        <dbReference type="EMBL" id="KNE73260.1"/>
    </source>
</evidence>
<reference evidence="10 11" key="1">
    <citation type="submission" date="2009-11" db="EMBL/GenBank/DDBJ databases">
        <title>Annotation of Allomyces macrogynus ATCC 38327.</title>
        <authorList>
            <consortium name="The Broad Institute Genome Sequencing Platform"/>
            <person name="Russ C."/>
            <person name="Cuomo C."/>
            <person name="Burger G."/>
            <person name="Gray M.W."/>
            <person name="Holland P.W.H."/>
            <person name="King N."/>
            <person name="Lang F.B.F."/>
            <person name="Roger A.J."/>
            <person name="Ruiz-Trillo I."/>
            <person name="Young S.K."/>
            <person name="Zeng Q."/>
            <person name="Gargeya S."/>
            <person name="Fitzgerald M."/>
            <person name="Haas B."/>
            <person name="Abouelleil A."/>
            <person name="Alvarado L."/>
            <person name="Arachchi H.M."/>
            <person name="Berlin A."/>
            <person name="Chapman S.B."/>
            <person name="Gearin G."/>
            <person name="Goldberg J."/>
            <person name="Griggs A."/>
            <person name="Gujja S."/>
            <person name="Hansen M."/>
            <person name="Heiman D."/>
            <person name="Howarth C."/>
            <person name="Larimer J."/>
            <person name="Lui A."/>
            <person name="MacDonald P.J.P."/>
            <person name="McCowen C."/>
            <person name="Montmayeur A."/>
            <person name="Murphy C."/>
            <person name="Neiman D."/>
            <person name="Pearson M."/>
            <person name="Priest M."/>
            <person name="Roberts A."/>
            <person name="Saif S."/>
            <person name="Shea T."/>
            <person name="Sisk P."/>
            <person name="Stolte C."/>
            <person name="Sykes S."/>
            <person name="Wortman J."/>
            <person name="Nusbaum C."/>
            <person name="Birren B."/>
        </authorList>
    </citation>
    <scope>NUCLEOTIDE SEQUENCE [LARGE SCALE GENOMIC DNA]</scope>
    <source>
        <strain evidence="10 11">ATCC 38327</strain>
    </source>
</reference>
<sequence>MAHVSVKFTTAQRDLAVPPAAIRIPANFKRAALAEVVNHLLGRSENPLPLDFLIDGTLLRSSLASYLDSHGLSAENELVLEYLVALPPPTPVAAFHADDWISAVAIASKNRVVSAGYDGVVRVWDTTDGKTVSKHQVAAGVVPLKAALVLPSEEQDAAVLRVAVAGMDQKVTIVDMPTESVTEAMAPPRSICELAGHTGAIEALAHVPDLDQLFTASWDGSIKVFSTKSADLSSAAAPPAAKKARRGTADTASTPALPTIPALGSMYGHHGAVTALSSDASTRTLFSGGHDHGVRVWDLATHTTTQTVTCEKAVLALAYSPTSRLLASGHADPVVRLWDVRAKDAALVRSRLHAHKNQVVSVAWCPGSAWLLSSASLDGTVKVLDVRSPGQPLHVVAPAVSVPKWVGKDGEKAPVAKRLCVAWGEGMVAAGGEDCELQVWRAEESM</sequence>
<comment type="subcellular location">
    <subcellularLocation>
        <location evidence="6">Nucleus</location>
        <location evidence="6">Nucleolus</location>
    </subcellularLocation>
    <subcellularLocation>
        <location evidence="6">Nucleus</location>
        <location evidence="6">Nucleoplasm</location>
    </subcellularLocation>
</comment>
<dbReference type="OMA" id="DIQAPDW"/>
<proteinExistence type="inferred from homology"/>
<dbReference type="PROSITE" id="PS00678">
    <property type="entry name" value="WD_REPEATS_1"/>
    <property type="match status" value="3"/>
</dbReference>
<dbReference type="InterPro" id="IPR001680">
    <property type="entry name" value="WD40_rpt"/>
</dbReference>
<evidence type="ECO:0000256" key="5">
    <source>
        <dbReference type="ARBA" id="ARBA00023242"/>
    </source>
</evidence>
<keyword evidence="11" id="KW-1185">Reference proteome</keyword>
<dbReference type="InterPro" id="IPR015943">
    <property type="entry name" value="WD40/YVTN_repeat-like_dom_sf"/>
</dbReference>
<dbReference type="Proteomes" id="UP000054350">
    <property type="component" value="Unassembled WGS sequence"/>
</dbReference>
<dbReference type="InterPro" id="IPR028599">
    <property type="entry name" value="WDR12/Ytm1"/>
</dbReference>
<dbReference type="GO" id="GO:0000463">
    <property type="term" value="P:maturation of LSU-rRNA from tricistronic rRNA transcript (SSU-rRNA, 5.8S rRNA, LSU-rRNA)"/>
    <property type="evidence" value="ECO:0007669"/>
    <property type="project" value="UniProtKB-UniRule"/>
</dbReference>
<evidence type="ECO:0000313" key="11">
    <source>
        <dbReference type="Proteomes" id="UP000054350"/>
    </source>
</evidence>
<dbReference type="GO" id="GO:0005730">
    <property type="term" value="C:nucleolus"/>
    <property type="evidence" value="ECO:0007669"/>
    <property type="project" value="UniProtKB-SubCell"/>
</dbReference>
<dbReference type="STRING" id="578462.A0A0L0TEY6"/>
<keyword evidence="5 6" id="KW-0539">Nucleus</keyword>
<feature type="repeat" description="WD" evidence="7">
    <location>
        <begin position="352"/>
        <end position="388"/>
    </location>
</feature>
<dbReference type="Pfam" id="PF08154">
    <property type="entry name" value="NLE"/>
    <property type="match status" value="1"/>
</dbReference>
<dbReference type="GO" id="GO:0043021">
    <property type="term" value="F:ribonucleoprotein complex binding"/>
    <property type="evidence" value="ECO:0007669"/>
    <property type="project" value="UniProtKB-UniRule"/>
</dbReference>
<keyword evidence="4" id="KW-0677">Repeat</keyword>
<feature type="domain" description="NLE" evidence="9">
    <location>
        <begin position="4"/>
        <end position="67"/>
    </location>
</feature>
<dbReference type="PROSITE" id="PS50082">
    <property type="entry name" value="WD_REPEATS_2"/>
    <property type="match status" value="5"/>
</dbReference>
<dbReference type="Gene3D" id="2.130.10.10">
    <property type="entry name" value="YVTN repeat-like/Quinoprotein amine dehydrogenase"/>
    <property type="match status" value="1"/>
</dbReference>
<accession>A0A0L0TEY6</accession>
<dbReference type="SMART" id="SM00320">
    <property type="entry name" value="WD40"/>
    <property type="match status" value="5"/>
</dbReference>
<dbReference type="GO" id="GO:0000466">
    <property type="term" value="P:maturation of 5.8S rRNA from tricistronic rRNA transcript (SSU-rRNA, 5.8S rRNA, LSU-rRNA)"/>
    <property type="evidence" value="ECO:0007669"/>
    <property type="project" value="UniProtKB-UniRule"/>
</dbReference>
<evidence type="ECO:0000256" key="2">
    <source>
        <dbReference type="ARBA" id="ARBA00022552"/>
    </source>
</evidence>
<dbReference type="PROSITE" id="PS50294">
    <property type="entry name" value="WD_REPEATS_REGION"/>
    <property type="match status" value="2"/>
</dbReference>
<keyword evidence="1 6" id="KW-0690">Ribosome biogenesis</keyword>
<dbReference type="InterPro" id="IPR020472">
    <property type="entry name" value="WD40_PAC1"/>
</dbReference>